<dbReference type="PANTHER" id="PTHR14222:SF2">
    <property type="entry name" value="CONDENSIN COMPLEX SUBUNIT 1"/>
    <property type="match status" value="1"/>
</dbReference>
<keyword evidence="6 10" id="KW-0498">Mitosis</keyword>
<dbReference type="InterPro" id="IPR011989">
    <property type="entry name" value="ARM-like"/>
</dbReference>
<dbReference type="InterPro" id="IPR007673">
    <property type="entry name" value="Condensin_cplx_su1"/>
</dbReference>
<feature type="compositionally biased region" description="Basic and acidic residues" evidence="11">
    <location>
        <begin position="89"/>
        <end position="103"/>
    </location>
</feature>
<keyword evidence="8" id="KW-0539">Nucleus</keyword>
<feature type="compositionally biased region" description="Basic residues" evidence="11">
    <location>
        <begin position="1268"/>
        <end position="1284"/>
    </location>
</feature>
<dbReference type="PANTHER" id="PTHR14222">
    <property type="entry name" value="CONDENSIN"/>
    <property type="match status" value="1"/>
</dbReference>
<feature type="region of interest" description="Disordered" evidence="11">
    <location>
        <begin position="1252"/>
        <end position="1329"/>
    </location>
</feature>
<dbReference type="Pfam" id="PF12922">
    <property type="entry name" value="Cnd1_N"/>
    <property type="match status" value="1"/>
</dbReference>
<dbReference type="InterPro" id="IPR026971">
    <property type="entry name" value="CND1/NCAPD3"/>
</dbReference>
<evidence type="ECO:0000313" key="14">
    <source>
        <dbReference type="EMBL" id="KAJ8973310.1"/>
    </source>
</evidence>
<dbReference type="Proteomes" id="UP001162164">
    <property type="component" value="Unassembled WGS sequence"/>
</dbReference>
<comment type="subcellular location">
    <subcellularLocation>
        <location evidence="2">Chromosome</location>
    </subcellularLocation>
    <subcellularLocation>
        <location evidence="1">Nucleus</location>
    </subcellularLocation>
</comment>
<keyword evidence="5 10" id="KW-0132">Cell division</keyword>
<accession>A0ABQ9J6Q1</accession>
<keyword evidence="4" id="KW-0158">Chromosome</keyword>
<evidence type="ECO:0000256" key="8">
    <source>
        <dbReference type="ARBA" id="ARBA00023242"/>
    </source>
</evidence>
<keyword evidence="7 10" id="KW-0226">DNA condensation</keyword>
<feature type="domain" description="Condensin complex subunit 1 N-terminal" evidence="13">
    <location>
        <begin position="101"/>
        <end position="197"/>
    </location>
</feature>
<gene>
    <name evidence="14" type="ORF">NQ317_019181</name>
</gene>
<evidence type="ECO:0000256" key="5">
    <source>
        <dbReference type="ARBA" id="ARBA00022618"/>
    </source>
</evidence>
<organism evidence="14 15">
    <name type="scientific">Molorchus minor</name>
    <dbReference type="NCBI Taxonomy" id="1323400"/>
    <lineage>
        <taxon>Eukaryota</taxon>
        <taxon>Metazoa</taxon>
        <taxon>Ecdysozoa</taxon>
        <taxon>Arthropoda</taxon>
        <taxon>Hexapoda</taxon>
        <taxon>Insecta</taxon>
        <taxon>Pterygota</taxon>
        <taxon>Neoptera</taxon>
        <taxon>Endopterygota</taxon>
        <taxon>Coleoptera</taxon>
        <taxon>Polyphaga</taxon>
        <taxon>Cucujiformia</taxon>
        <taxon>Chrysomeloidea</taxon>
        <taxon>Cerambycidae</taxon>
        <taxon>Lamiinae</taxon>
        <taxon>Monochamini</taxon>
        <taxon>Molorchus</taxon>
    </lineage>
</organism>
<evidence type="ECO:0000256" key="2">
    <source>
        <dbReference type="ARBA" id="ARBA00004286"/>
    </source>
</evidence>
<evidence type="ECO:0000256" key="4">
    <source>
        <dbReference type="ARBA" id="ARBA00022454"/>
    </source>
</evidence>
<dbReference type="Pfam" id="PF12717">
    <property type="entry name" value="Cnd1"/>
    <property type="match status" value="1"/>
</dbReference>
<dbReference type="PIRSF" id="PIRSF017127">
    <property type="entry name" value="Condensin_D2"/>
    <property type="match status" value="1"/>
</dbReference>
<dbReference type="InterPro" id="IPR016024">
    <property type="entry name" value="ARM-type_fold"/>
</dbReference>
<dbReference type="InterPro" id="IPR032682">
    <property type="entry name" value="Cnd1_C"/>
</dbReference>
<evidence type="ECO:0000256" key="6">
    <source>
        <dbReference type="ARBA" id="ARBA00022776"/>
    </source>
</evidence>
<dbReference type="EMBL" id="JAPWTJ010001199">
    <property type="protein sequence ID" value="KAJ8973310.1"/>
    <property type="molecule type" value="Genomic_DNA"/>
</dbReference>
<dbReference type="InterPro" id="IPR024324">
    <property type="entry name" value="Condensin_cplx_su1_N"/>
</dbReference>
<proteinExistence type="inferred from homology"/>
<reference evidence="14" key="1">
    <citation type="journal article" date="2023" name="Insect Mol. Biol.">
        <title>Genome sequencing provides insights into the evolution of gene families encoding plant cell wall-degrading enzymes in longhorned beetles.</title>
        <authorList>
            <person name="Shin N.R."/>
            <person name="Okamura Y."/>
            <person name="Kirsch R."/>
            <person name="Pauchet Y."/>
        </authorList>
    </citation>
    <scope>NUCLEOTIDE SEQUENCE</scope>
    <source>
        <strain evidence="14">MMC_N1</strain>
    </source>
</reference>
<feature type="compositionally biased region" description="Basic and acidic residues" evidence="11">
    <location>
        <begin position="1297"/>
        <end position="1308"/>
    </location>
</feature>
<evidence type="ECO:0000256" key="11">
    <source>
        <dbReference type="SAM" id="MobiDB-lite"/>
    </source>
</evidence>
<keyword evidence="15" id="KW-1185">Reference proteome</keyword>
<sequence length="1329" mass="153129">MAHINFVIPTNKQELLTECDDYYVKNVVVPKDLISQLKNARQSLKDEGAEFIVDTFDVYYSVLHHADTLTMDVIFRSYEDLHKDAHLPIHPNHNFDRTEKNETKNQGLLKGRKKSSKNNEQFSVDKKSVLILLNNLIQREINIFWDPPIVEESFVNIVSEVCYRFLQIPSVKGEREVRVELFNLIGSLIKEYNHGTTFVIRMVQLIKMQEHLMHCLPEGVQQLVERFNCKGLVHDLIREVTEWQTEEQYQDRCQILCWFAIVDGGFNAGSDDSQVMYLNKYLNHESATLRNSVLSVITEVVINVLTGHDLSDEQRESRDDFLAILMEHMEDVAAIVRSKVVQQWARMQKESAIPLKYQNQVLEKVIERLFDKGAMVRKSAANCVTTFLQHNAFSANLSLSMMLKELEDKQRLLNVINEQFEGMRMRRLLELEKSWSLKCDDLKIVIEEELRQEKDKSDGGLEEQDTEERGREGEIPKEQMVEILRMYLNEGKYKEAYKLCKTAADEMEEFRQLRDNNEPHKADMYLLVLHSIFINISKVTEELRTGGSDNEMTAEDFEKMDLLEKAVDFLKDCVEFLKLIDGAIEYMTHLLETTAISDMHEAVDFFTSAYQFNLDNSVQGILAMLRIMQRNEQERKDYIINAFKTIYLNTDSANMEEHCLTIVNRLIALVKSVPVSNFDHLELIISEWTSKGVLDNSVIDMLWQYFTKKVSVNDEDSRASLALLRMSALGRKTIITRNIKLVATLAFGERGQEDMLFLGEACEFLAVAGRERIDITSKKPPFKIKPGDEAFQNLVDILCTKFFEPVEYYNKALFGGVDFIYKLCSKPEKLCEDMIQSIINKLSSDLAGENQEVERYVLTRLCQMLGFVALKHLEYLDETVYKELKRRNNIREERKQSKNSKKSKKSKARISALTAANESSLNTSIADESTLEGAQAEDTDAEFILNVLENDTVTGSGGLGKLAYIIKGVCERPNIYDDVMVQGAAVIALIRYMLVSSKFCDQNIQLLFTIFEKTNHPSEMLHSGALIGSLGEVPQHYRTLDTKNIPKASKFMTSFIHFRDPSNAIRKATFFTLANLILRDMIRAHSHISEMVCCMVDEDKELRDMCRTFFVNLSHKENNLYNVLPDIFSHLMDSGSISDNDGHAIMKFLFELMDKSKHMENLVDRFCCKFRLTEDMQHHRSIAYCLSLIQYNEKALKKLIENFPTYKHLVHDPEIYGFLKNIMQSCNKQQTGKADLKPLVSDLEKSINSVFELNEDGTMKPPPVPPKSARKTKSRKPSSKKSSRRRQESDSDEDVADTEKENKARDTPCRASNRRRRVRQVMSDSDSKN</sequence>
<comment type="function">
    <text evidence="10">Regulatory subunit of the condensin complex, a complex required for conversion of interphase chromatin into mitotic-like condense chromosomes. The condensin complex probably introduces positive supercoils into relaxed DNA in the presence of type I topoisomerases and converts nicked DNA into positive knotted forms in the presence of type II topoisomerases.</text>
</comment>
<evidence type="ECO:0000313" key="15">
    <source>
        <dbReference type="Proteomes" id="UP001162164"/>
    </source>
</evidence>
<protein>
    <recommendedName>
        <fullName evidence="10">Condensin complex subunit 1</fullName>
    </recommendedName>
</protein>
<evidence type="ECO:0000256" key="7">
    <source>
        <dbReference type="ARBA" id="ARBA00023067"/>
    </source>
</evidence>
<feature type="domain" description="Condensin complex subunit 1 C-terminal" evidence="12">
    <location>
        <begin position="1058"/>
        <end position="1187"/>
    </location>
</feature>
<evidence type="ECO:0000259" key="12">
    <source>
        <dbReference type="Pfam" id="PF12717"/>
    </source>
</evidence>
<evidence type="ECO:0000256" key="10">
    <source>
        <dbReference type="PIRNR" id="PIRNR017127"/>
    </source>
</evidence>
<feature type="region of interest" description="Disordered" evidence="11">
    <location>
        <begin position="89"/>
        <end position="120"/>
    </location>
</feature>
<comment type="similarity">
    <text evidence="3 10">Belongs to the CND1 (condensin subunit 1) family.</text>
</comment>
<evidence type="ECO:0000256" key="1">
    <source>
        <dbReference type="ARBA" id="ARBA00004123"/>
    </source>
</evidence>
<evidence type="ECO:0000256" key="3">
    <source>
        <dbReference type="ARBA" id="ARBA00009606"/>
    </source>
</evidence>
<keyword evidence="9 10" id="KW-0131">Cell cycle</keyword>
<feature type="region of interest" description="Disordered" evidence="11">
    <location>
        <begin position="454"/>
        <end position="475"/>
    </location>
</feature>
<dbReference type="Gene3D" id="1.25.10.10">
    <property type="entry name" value="Leucine-rich Repeat Variant"/>
    <property type="match status" value="1"/>
</dbReference>
<name>A0ABQ9J6Q1_9CUCU</name>
<comment type="caution">
    <text evidence="14">The sequence shown here is derived from an EMBL/GenBank/DDBJ whole genome shotgun (WGS) entry which is preliminary data.</text>
</comment>
<dbReference type="SUPFAM" id="SSF48371">
    <property type="entry name" value="ARM repeat"/>
    <property type="match status" value="1"/>
</dbReference>
<evidence type="ECO:0000259" key="13">
    <source>
        <dbReference type="Pfam" id="PF12922"/>
    </source>
</evidence>
<evidence type="ECO:0000256" key="9">
    <source>
        <dbReference type="ARBA" id="ARBA00023306"/>
    </source>
</evidence>